<dbReference type="InParanoid" id="E9I5W0"/>
<name>E9I5W0_DAPPU</name>
<organism evidence="2 3">
    <name type="scientific">Daphnia pulex</name>
    <name type="common">Water flea</name>
    <dbReference type="NCBI Taxonomy" id="6669"/>
    <lineage>
        <taxon>Eukaryota</taxon>
        <taxon>Metazoa</taxon>
        <taxon>Ecdysozoa</taxon>
        <taxon>Arthropoda</taxon>
        <taxon>Crustacea</taxon>
        <taxon>Branchiopoda</taxon>
        <taxon>Diplostraca</taxon>
        <taxon>Cladocera</taxon>
        <taxon>Anomopoda</taxon>
        <taxon>Daphniidae</taxon>
        <taxon>Daphnia</taxon>
    </lineage>
</organism>
<proteinExistence type="predicted"/>
<dbReference type="KEGG" id="dpx:DAPPUDRAFT_123552"/>
<protein>
    <submittedName>
        <fullName evidence="2">Uncharacterized protein</fullName>
    </submittedName>
</protein>
<feature type="compositionally biased region" description="Basic residues" evidence="1">
    <location>
        <begin position="178"/>
        <end position="189"/>
    </location>
</feature>
<dbReference type="HOGENOM" id="CLU_601669_0_0_1"/>
<dbReference type="EMBL" id="GL735935">
    <property type="protein sequence ID" value="EFX60620.1"/>
    <property type="molecule type" value="Genomic_DNA"/>
</dbReference>
<feature type="region of interest" description="Disordered" evidence="1">
    <location>
        <begin position="143"/>
        <end position="200"/>
    </location>
</feature>
<accession>E9I5W0</accession>
<evidence type="ECO:0000313" key="3">
    <source>
        <dbReference type="Proteomes" id="UP000000305"/>
    </source>
</evidence>
<evidence type="ECO:0000313" key="2">
    <source>
        <dbReference type="EMBL" id="EFX60620.1"/>
    </source>
</evidence>
<keyword evidence="3" id="KW-1185">Reference proteome</keyword>
<dbReference type="AlphaFoldDB" id="E9I5W0"/>
<dbReference type="Proteomes" id="UP000000305">
    <property type="component" value="Unassembled WGS sequence"/>
</dbReference>
<sequence>MLKLQAQQQTEQGRMQLEQMKMQATQQAEQQRMQADMTVAQGKAQFDMQLEQMRVEQKAVEAANRLEFERWKAELESQTKLAIAQMGTQASIDEKAGEQSEKSTGQLTGQIESVAQTLLEELEAKTSKLSQMLADMTAAANAPKRIVRGPDGRATGVEPGRARSRHQLRSRYEQPNRAGRRAAHVHRSRAQGNREGGEVRAARNAATDAVTALIGASGNLCFRLTGTVGSPGAIAATLALSATAFGASSSGTATANAITTNTNVAGNASPVATATLQTSGGTVAIRSVARPSRTRLSVRKPAELFVGAACPKHPAAEGLRNAYSGKCVECNREWQAASYQRNLERNREKRRLHAKVNAAVNNARSRQWAKDNADRHNKNGLQWRLANPEKSAEMRAKWVAENLHKCAEHEAAKRAITKQATPKWANKFFMQEAYHLARLRTKVFGFQWEVDHIVP</sequence>
<reference evidence="2 3" key="1">
    <citation type="journal article" date="2011" name="Science">
        <title>The ecoresponsive genome of Daphnia pulex.</title>
        <authorList>
            <person name="Colbourne J.K."/>
            <person name="Pfrender M.E."/>
            <person name="Gilbert D."/>
            <person name="Thomas W.K."/>
            <person name="Tucker A."/>
            <person name="Oakley T.H."/>
            <person name="Tokishita S."/>
            <person name="Aerts A."/>
            <person name="Arnold G.J."/>
            <person name="Basu M.K."/>
            <person name="Bauer D.J."/>
            <person name="Caceres C.E."/>
            <person name="Carmel L."/>
            <person name="Casola C."/>
            <person name="Choi J.H."/>
            <person name="Detter J.C."/>
            <person name="Dong Q."/>
            <person name="Dusheyko S."/>
            <person name="Eads B.D."/>
            <person name="Frohlich T."/>
            <person name="Geiler-Samerotte K.A."/>
            <person name="Gerlach D."/>
            <person name="Hatcher P."/>
            <person name="Jogdeo S."/>
            <person name="Krijgsveld J."/>
            <person name="Kriventseva E.V."/>
            <person name="Kultz D."/>
            <person name="Laforsch C."/>
            <person name="Lindquist E."/>
            <person name="Lopez J."/>
            <person name="Manak J.R."/>
            <person name="Muller J."/>
            <person name="Pangilinan J."/>
            <person name="Patwardhan R.P."/>
            <person name="Pitluck S."/>
            <person name="Pritham E.J."/>
            <person name="Rechtsteiner A."/>
            <person name="Rho M."/>
            <person name="Rogozin I.B."/>
            <person name="Sakarya O."/>
            <person name="Salamov A."/>
            <person name="Schaack S."/>
            <person name="Shapiro H."/>
            <person name="Shiga Y."/>
            <person name="Skalitzky C."/>
            <person name="Smith Z."/>
            <person name="Souvorov A."/>
            <person name="Sung W."/>
            <person name="Tang Z."/>
            <person name="Tsuchiya D."/>
            <person name="Tu H."/>
            <person name="Vos H."/>
            <person name="Wang M."/>
            <person name="Wolf Y.I."/>
            <person name="Yamagata H."/>
            <person name="Yamada T."/>
            <person name="Ye Y."/>
            <person name="Shaw J.R."/>
            <person name="Andrews J."/>
            <person name="Crease T.J."/>
            <person name="Tang H."/>
            <person name="Lucas S.M."/>
            <person name="Robertson H.M."/>
            <person name="Bork P."/>
            <person name="Koonin E.V."/>
            <person name="Zdobnov E.M."/>
            <person name="Grigoriev I.V."/>
            <person name="Lynch M."/>
            <person name="Boore J.L."/>
        </authorList>
    </citation>
    <scope>NUCLEOTIDE SEQUENCE [LARGE SCALE GENOMIC DNA]</scope>
</reference>
<evidence type="ECO:0000256" key="1">
    <source>
        <dbReference type="SAM" id="MobiDB-lite"/>
    </source>
</evidence>
<gene>
    <name evidence="2" type="ORF">DAPPUDRAFT_123552</name>
</gene>